<sequence length="295" mass="34053">MLKVAVITYHAPEANHGENVVDEDKLVESVLRELGVEFNFEVWSHQNVDWSQYSHLLMKSPWDYFDRYPEFLSWCKRIQSLRIPVLNDIETVIWNSDKRYLADVEAKGFPIVPTHFLAKGEVVDLEPVFDRFQTDTLVLKPSVSGGAKNTLKLDRETWRQESEKIMHLVGEEAMMLQPFVPQIAAVGEYSYIFFNGRFSHAVLKSPQKGEFRVQHFFGGEIHPWLPVGSELSYIQKIADEFAADKLYARIDGAWVGDTFWIMELELIEPYLFLFTNPNALGNYRNAIAKKLNMGS</sequence>
<name>A0ABS9BXA0_9BACT</name>
<dbReference type="Gene3D" id="3.40.50.20">
    <property type="match status" value="1"/>
</dbReference>
<evidence type="ECO:0000313" key="1">
    <source>
        <dbReference type="EMBL" id="MCF1751806.1"/>
    </source>
</evidence>
<dbReference type="Gene3D" id="3.30.1490.20">
    <property type="entry name" value="ATP-grasp fold, A domain"/>
    <property type="match status" value="1"/>
</dbReference>
<gene>
    <name evidence="1" type="ORF">L0U89_12065</name>
</gene>
<dbReference type="InterPro" id="IPR053191">
    <property type="entry name" value="DcsG_Biosynth_Enzyme"/>
</dbReference>
<organism evidence="1 2">
    <name type="scientific">Mariniradius sediminis</name>
    <dbReference type="NCBI Taxonomy" id="2909237"/>
    <lineage>
        <taxon>Bacteria</taxon>
        <taxon>Pseudomonadati</taxon>
        <taxon>Bacteroidota</taxon>
        <taxon>Cytophagia</taxon>
        <taxon>Cytophagales</taxon>
        <taxon>Cyclobacteriaceae</taxon>
        <taxon>Mariniradius</taxon>
    </lineage>
</organism>
<proteinExistence type="predicted"/>
<evidence type="ECO:0000313" key="2">
    <source>
        <dbReference type="Proteomes" id="UP001201449"/>
    </source>
</evidence>
<dbReference type="InterPro" id="IPR013815">
    <property type="entry name" value="ATP_grasp_subdomain_1"/>
</dbReference>
<accession>A0ABS9BXA0</accession>
<dbReference type="EMBL" id="JAKEVZ010000008">
    <property type="protein sequence ID" value="MCF1751806.1"/>
    <property type="molecule type" value="Genomic_DNA"/>
</dbReference>
<comment type="caution">
    <text evidence="1">The sequence shown here is derived from an EMBL/GenBank/DDBJ whole genome shotgun (WGS) entry which is preliminary data.</text>
</comment>
<dbReference type="SUPFAM" id="SSF56059">
    <property type="entry name" value="Glutathione synthetase ATP-binding domain-like"/>
    <property type="match status" value="1"/>
</dbReference>
<protein>
    <submittedName>
        <fullName evidence="1">Glutathione synthetase</fullName>
    </submittedName>
</protein>
<dbReference type="Proteomes" id="UP001201449">
    <property type="component" value="Unassembled WGS sequence"/>
</dbReference>
<keyword evidence="2" id="KW-1185">Reference proteome</keyword>
<dbReference type="PANTHER" id="PTHR39217">
    <property type="match status" value="1"/>
</dbReference>
<reference evidence="1 2" key="1">
    <citation type="submission" date="2022-01" db="EMBL/GenBank/DDBJ databases">
        <title>Mariniradius saccharolyticus sp. nov., isolated from sediment of a river.</title>
        <authorList>
            <person name="Liu H."/>
        </authorList>
    </citation>
    <scope>NUCLEOTIDE SEQUENCE [LARGE SCALE GENOMIC DNA]</scope>
    <source>
        <strain evidence="1 2">RY-2</strain>
    </source>
</reference>
<dbReference type="PANTHER" id="PTHR39217:SF1">
    <property type="entry name" value="GLUTATHIONE SYNTHETASE"/>
    <property type="match status" value="1"/>
</dbReference>
<dbReference type="Gene3D" id="3.30.470.20">
    <property type="entry name" value="ATP-grasp fold, B domain"/>
    <property type="match status" value="1"/>
</dbReference>
<dbReference type="RefSeq" id="WP_234861750.1">
    <property type="nucleotide sequence ID" value="NZ_JAKEVZ010000008.1"/>
</dbReference>